<dbReference type="eggNOG" id="arCOG08609">
    <property type="taxonomic scope" value="Archaea"/>
</dbReference>
<dbReference type="KEGG" id="tga:TGAM_1757"/>
<evidence type="ECO:0000313" key="3">
    <source>
        <dbReference type="Proteomes" id="UP000001488"/>
    </source>
</evidence>
<sequence length="479" mass="54030">MDRRLLGVLLIGILLVPLAGVSAGGTDETAFVQDYTFYVQLDKNGDANITLITVWKGPEDKIHELIEKLLNQTNGSVENATKLYAEQMLQSYIQGLSQSGLRTENQTIEVKGIGEGNNITVIFRAKAEGVAKYYSHGNFWEVLIDPTRGYSHIASPDVSYPYRVVLHNKFVIELPPNATLLSYPLGYRRTYNQSSFEVTPRIKDNRVIVESVIDVEPYLKAEGYQWLFGDYKGFSITYQTPYKGQEEYPKSVLKENVTIEVLKNGTAILTMKDEYVEPRNAVLAQKIQILQYGVRNFEQALLKNYVQMFKQMGADVLGAGVNVKNVNTTGPLLVEARFILNNYTKFENGTYVLHLDPTMGLVSRVYLRSNAEFNYSFYAEVKLPDGWKFVSYPNSTTKEVHGNIFKLDVKLEGNRLLLKANTYIYYGASDEDVQHLLEEFSGVDIKFQPGKSSGGWKLCGPGAIAVLAVVPLLFRRRRN</sequence>
<protein>
    <submittedName>
        <fullName evidence="2">Uncharacterized protein</fullName>
    </submittedName>
</protein>
<proteinExistence type="predicted"/>
<gene>
    <name evidence="2" type="ordered locus">TGAM_1757</name>
</gene>
<keyword evidence="1" id="KW-1133">Transmembrane helix</keyword>
<name>C5A1J0_THEGJ</name>
<dbReference type="InterPro" id="IPR027552">
    <property type="entry name" value="CGP_CTERM"/>
</dbReference>
<evidence type="ECO:0000256" key="1">
    <source>
        <dbReference type="SAM" id="Phobius"/>
    </source>
</evidence>
<dbReference type="STRING" id="593117.TGAM_1757"/>
<keyword evidence="1" id="KW-0812">Transmembrane</keyword>
<dbReference type="Proteomes" id="UP000001488">
    <property type="component" value="Chromosome"/>
</dbReference>
<dbReference type="EMBL" id="CP001398">
    <property type="protein sequence ID" value="ACS34259.1"/>
    <property type="molecule type" value="Genomic_DNA"/>
</dbReference>
<evidence type="ECO:0000313" key="2">
    <source>
        <dbReference type="EMBL" id="ACS34259.1"/>
    </source>
</evidence>
<dbReference type="NCBIfam" id="TIGR04288">
    <property type="entry name" value="CGP_CTERM"/>
    <property type="match status" value="1"/>
</dbReference>
<accession>C5A1J0</accession>
<dbReference type="HOGENOM" id="CLU_584791_0_0_2"/>
<dbReference type="AlphaFoldDB" id="C5A1J0"/>
<dbReference type="OrthoDB" id="94709at2157"/>
<keyword evidence="3" id="KW-1185">Reference proteome</keyword>
<dbReference type="GeneID" id="7987476"/>
<keyword evidence="1" id="KW-0472">Membrane</keyword>
<dbReference type="PATRIC" id="fig|593117.10.peg.1765"/>
<feature type="transmembrane region" description="Helical" evidence="1">
    <location>
        <begin position="455"/>
        <end position="474"/>
    </location>
</feature>
<organism evidence="2 3">
    <name type="scientific">Thermococcus gammatolerans (strain DSM 15229 / JCM 11827 / EJ3)</name>
    <dbReference type="NCBI Taxonomy" id="593117"/>
    <lineage>
        <taxon>Archaea</taxon>
        <taxon>Methanobacteriati</taxon>
        <taxon>Methanobacteriota</taxon>
        <taxon>Thermococci</taxon>
        <taxon>Thermococcales</taxon>
        <taxon>Thermococcaceae</taxon>
        <taxon>Thermococcus</taxon>
    </lineage>
</organism>
<dbReference type="RefSeq" id="WP_015859368.1">
    <property type="nucleotide sequence ID" value="NC_012804.1"/>
</dbReference>
<dbReference type="PaxDb" id="593117-TGAM_1757"/>
<reference evidence="2 3" key="1">
    <citation type="journal article" date="2007" name="Genome Biol.">
        <title>Genome analysis and genome-wide proteomics of Thermococcus gammatolerans, the most radioresistant organism known amongst the Archaea.</title>
        <authorList>
            <person name="Zivanovic Y."/>
            <person name="Armengaud J."/>
            <person name="Lagorce A."/>
            <person name="Leplat C."/>
            <person name="Guerin P."/>
            <person name="Dutertre M."/>
            <person name="Anthouard V."/>
            <person name="Forterre P."/>
            <person name="Wincker P."/>
            <person name="Confalonieri F."/>
        </authorList>
    </citation>
    <scope>NUCLEOTIDE SEQUENCE [LARGE SCALE GENOMIC DNA]</scope>
    <source>
        <strain evidence="3">DSM 15229 / JCM 11827 / EJ3</strain>
    </source>
</reference>